<name>A0A194ALP8_9BACT</name>
<dbReference type="RefSeq" id="WP_069859847.1">
    <property type="nucleotide sequence ID" value="NZ_BDFE01000020.1"/>
</dbReference>
<organism evidence="2 3">
    <name type="scientific">Desulfoplanes formicivorans</name>
    <dbReference type="NCBI Taxonomy" id="1592317"/>
    <lineage>
        <taxon>Bacteria</taxon>
        <taxon>Pseudomonadati</taxon>
        <taxon>Thermodesulfobacteriota</taxon>
        <taxon>Desulfovibrionia</taxon>
        <taxon>Desulfovibrionales</taxon>
        <taxon>Desulfoplanaceae</taxon>
        <taxon>Desulfoplanes</taxon>
    </lineage>
</organism>
<evidence type="ECO:0000313" key="3">
    <source>
        <dbReference type="Proteomes" id="UP000095200"/>
    </source>
</evidence>
<feature type="domain" description="HD" evidence="1">
    <location>
        <begin position="31"/>
        <end position="149"/>
    </location>
</feature>
<dbReference type="CDD" id="cd00077">
    <property type="entry name" value="HDc"/>
    <property type="match status" value="1"/>
</dbReference>
<dbReference type="Pfam" id="PF01966">
    <property type="entry name" value="HD"/>
    <property type="match status" value="1"/>
</dbReference>
<dbReference type="STRING" id="1592317.DPF_2313"/>
<dbReference type="OrthoDB" id="9797344at2"/>
<dbReference type="SUPFAM" id="SSF109604">
    <property type="entry name" value="HD-domain/PDEase-like"/>
    <property type="match status" value="1"/>
</dbReference>
<dbReference type="EMBL" id="BDFE01000020">
    <property type="protein sequence ID" value="GAU09584.1"/>
    <property type="molecule type" value="Genomic_DNA"/>
</dbReference>
<dbReference type="AlphaFoldDB" id="A0A194ALP8"/>
<evidence type="ECO:0000313" key="2">
    <source>
        <dbReference type="EMBL" id="GAU09584.1"/>
    </source>
</evidence>
<sequence length="262" mass="29891">MDIQHATAWFLAYAGRFRQQDARDQENIDLKIHHSLRVLAEAEKLAEHEAFEPHIAFLTQVGALLHDVGRFRQYDTYKTYSDPLSVDHGDLGREVLEAEQVLEDLEGTDRAIVLEAVRLHNKKQLPDNLDEHLGMITRAIRDADKLDIIPVVLASVAPGAPDNPVIRLGLSCEPDRFTRSVLDQVAAREMVEYTSMRFVNDFKLLLISWSYALAYGWTRQQMLARGYVDRLFELLPATEIFVHLREGVIRDLQGGFGDEKPE</sequence>
<dbReference type="PROSITE" id="PS51831">
    <property type="entry name" value="HD"/>
    <property type="match status" value="1"/>
</dbReference>
<reference evidence="3" key="1">
    <citation type="submission" date="2016-06" db="EMBL/GenBank/DDBJ databases">
        <title>Draft genome sequence of Desulfoplanes formicivorans strain Pf12B.</title>
        <authorList>
            <person name="Watanabe M."/>
            <person name="Kojima H."/>
            <person name="Fukui M."/>
        </authorList>
    </citation>
    <scope>NUCLEOTIDE SEQUENCE [LARGE SCALE GENOMIC DNA]</scope>
    <source>
        <strain evidence="3">Pf12B</strain>
    </source>
</reference>
<dbReference type="Gene3D" id="1.10.3210.10">
    <property type="entry name" value="Hypothetical protein af1432"/>
    <property type="match status" value="1"/>
</dbReference>
<gene>
    <name evidence="2" type="ORF">DPF_2313</name>
</gene>
<dbReference type="InterPro" id="IPR003607">
    <property type="entry name" value="HD/PDEase_dom"/>
</dbReference>
<comment type="caution">
    <text evidence="2">The sequence shown here is derived from an EMBL/GenBank/DDBJ whole genome shotgun (WGS) entry which is preliminary data.</text>
</comment>
<keyword evidence="3" id="KW-1185">Reference proteome</keyword>
<dbReference type="InterPro" id="IPR006674">
    <property type="entry name" value="HD_domain"/>
</dbReference>
<protein>
    <recommendedName>
        <fullName evidence="1">HD domain-containing protein</fullName>
    </recommendedName>
</protein>
<evidence type="ECO:0000259" key="1">
    <source>
        <dbReference type="PROSITE" id="PS51831"/>
    </source>
</evidence>
<accession>A0A194ALP8</accession>
<dbReference type="Proteomes" id="UP000095200">
    <property type="component" value="Unassembled WGS sequence"/>
</dbReference>
<proteinExistence type="predicted"/>